<sequence length="132" mass="14325">MSLATKKGVGFTAGVTTRSDWAGNILVFPHVVTNNGNGYNPSTGKFTAPTDGTYVFFLTVVSNSNKFIYMNIVHNGADKVRTIGHESAQYMTGTNMAVLQLVKGDSVWVSRRHGKGYFSESAPYTTFSGFLL</sequence>
<dbReference type="HOGENOM" id="CLU_001074_8_3_1"/>
<dbReference type="InParanoid" id="K1Q625"/>
<dbReference type="PROSITE" id="PS50871">
    <property type="entry name" value="C1Q"/>
    <property type="match status" value="1"/>
</dbReference>
<organism evidence="3">
    <name type="scientific">Magallana gigas</name>
    <name type="common">Pacific oyster</name>
    <name type="synonym">Crassostrea gigas</name>
    <dbReference type="NCBI Taxonomy" id="29159"/>
    <lineage>
        <taxon>Eukaryota</taxon>
        <taxon>Metazoa</taxon>
        <taxon>Spiralia</taxon>
        <taxon>Lophotrochozoa</taxon>
        <taxon>Mollusca</taxon>
        <taxon>Bivalvia</taxon>
        <taxon>Autobranchia</taxon>
        <taxon>Pteriomorphia</taxon>
        <taxon>Ostreida</taxon>
        <taxon>Ostreoidea</taxon>
        <taxon>Ostreidae</taxon>
        <taxon>Magallana</taxon>
    </lineage>
</organism>
<evidence type="ECO:0000256" key="2">
    <source>
        <dbReference type="ARBA" id="ARBA00022525"/>
    </source>
</evidence>
<dbReference type="InterPro" id="IPR001073">
    <property type="entry name" value="C1q_dom"/>
</dbReference>
<accession>K1Q625</accession>
<dbReference type="Gene3D" id="2.60.120.40">
    <property type="match status" value="1"/>
</dbReference>
<dbReference type="InterPro" id="IPR008983">
    <property type="entry name" value="Tumour_necrosis_fac-like_dom"/>
</dbReference>
<dbReference type="SMART" id="SM00110">
    <property type="entry name" value="C1Q"/>
    <property type="match status" value="1"/>
</dbReference>
<dbReference type="GO" id="GO:0005576">
    <property type="term" value="C:extracellular region"/>
    <property type="evidence" value="ECO:0007669"/>
    <property type="project" value="UniProtKB-SubCell"/>
</dbReference>
<dbReference type="AlphaFoldDB" id="K1Q625"/>
<evidence type="ECO:0000256" key="1">
    <source>
        <dbReference type="ARBA" id="ARBA00004613"/>
    </source>
</evidence>
<name>K1Q625_MAGGI</name>
<gene>
    <name evidence="3" type="ORF">CGI_10013362</name>
</gene>
<comment type="subcellular location">
    <subcellularLocation>
        <location evidence="1">Secreted</location>
    </subcellularLocation>
</comment>
<dbReference type="EMBL" id="JH817102">
    <property type="protein sequence ID" value="EKC24365.1"/>
    <property type="molecule type" value="Genomic_DNA"/>
</dbReference>
<dbReference type="PRINTS" id="PR00007">
    <property type="entry name" value="COMPLEMNTC1Q"/>
</dbReference>
<dbReference type="Pfam" id="PF00386">
    <property type="entry name" value="C1q"/>
    <property type="match status" value="1"/>
</dbReference>
<proteinExistence type="predicted"/>
<protein>
    <submittedName>
        <fullName evidence="3">Caprin-2</fullName>
    </submittedName>
</protein>
<reference evidence="3" key="1">
    <citation type="journal article" date="2012" name="Nature">
        <title>The oyster genome reveals stress adaptation and complexity of shell formation.</title>
        <authorList>
            <person name="Zhang G."/>
            <person name="Fang X."/>
            <person name="Guo X."/>
            <person name="Li L."/>
            <person name="Luo R."/>
            <person name="Xu F."/>
            <person name="Yang P."/>
            <person name="Zhang L."/>
            <person name="Wang X."/>
            <person name="Qi H."/>
            <person name="Xiong Z."/>
            <person name="Que H."/>
            <person name="Xie Y."/>
            <person name="Holland P.W."/>
            <person name="Paps J."/>
            <person name="Zhu Y."/>
            <person name="Wu F."/>
            <person name="Chen Y."/>
            <person name="Wang J."/>
            <person name="Peng C."/>
            <person name="Meng J."/>
            <person name="Yang L."/>
            <person name="Liu J."/>
            <person name="Wen B."/>
            <person name="Zhang N."/>
            <person name="Huang Z."/>
            <person name="Zhu Q."/>
            <person name="Feng Y."/>
            <person name="Mount A."/>
            <person name="Hedgecock D."/>
            <person name="Xu Z."/>
            <person name="Liu Y."/>
            <person name="Domazet-Loso T."/>
            <person name="Du Y."/>
            <person name="Sun X."/>
            <person name="Zhang S."/>
            <person name="Liu B."/>
            <person name="Cheng P."/>
            <person name="Jiang X."/>
            <person name="Li J."/>
            <person name="Fan D."/>
            <person name="Wang W."/>
            <person name="Fu W."/>
            <person name="Wang T."/>
            <person name="Wang B."/>
            <person name="Zhang J."/>
            <person name="Peng Z."/>
            <person name="Li Y."/>
            <person name="Li N."/>
            <person name="Wang J."/>
            <person name="Chen M."/>
            <person name="He Y."/>
            <person name="Tan F."/>
            <person name="Song X."/>
            <person name="Zheng Q."/>
            <person name="Huang R."/>
            <person name="Yang H."/>
            <person name="Du X."/>
            <person name="Chen L."/>
            <person name="Yang M."/>
            <person name="Gaffney P.M."/>
            <person name="Wang S."/>
            <person name="Luo L."/>
            <person name="She Z."/>
            <person name="Ming Y."/>
            <person name="Huang W."/>
            <person name="Zhang S."/>
            <person name="Huang B."/>
            <person name="Zhang Y."/>
            <person name="Qu T."/>
            <person name="Ni P."/>
            <person name="Miao G."/>
            <person name="Wang J."/>
            <person name="Wang Q."/>
            <person name="Steinberg C.E."/>
            <person name="Wang H."/>
            <person name="Li N."/>
            <person name="Qian L."/>
            <person name="Zhang G."/>
            <person name="Li Y."/>
            <person name="Yang H."/>
            <person name="Liu X."/>
            <person name="Wang J."/>
            <person name="Yin Y."/>
            <person name="Wang J."/>
        </authorList>
    </citation>
    <scope>NUCLEOTIDE SEQUENCE [LARGE SCALE GENOMIC DNA]</scope>
    <source>
        <strain evidence="3">05x7-T-G4-1.051#20</strain>
    </source>
</reference>
<dbReference type="InterPro" id="IPR050392">
    <property type="entry name" value="Collagen/C1q_domain"/>
</dbReference>
<keyword evidence="2" id="KW-0964">Secreted</keyword>
<dbReference type="SUPFAM" id="SSF49842">
    <property type="entry name" value="TNF-like"/>
    <property type="match status" value="1"/>
</dbReference>
<dbReference type="PANTHER" id="PTHR15427">
    <property type="entry name" value="EMILIN ELASTIN MICROFIBRIL INTERFACE-LOCATED PROTEIN ELASTIN MICROFIBRIL INTERFACER"/>
    <property type="match status" value="1"/>
</dbReference>
<evidence type="ECO:0000313" key="3">
    <source>
        <dbReference type="EMBL" id="EKC24365.1"/>
    </source>
</evidence>
<dbReference type="PANTHER" id="PTHR15427:SF50">
    <property type="entry name" value="COMPLEMENT C1Q TUMOR NECROSIS FACTOR-RELATED PROTEIN 2-LIKE"/>
    <property type="match status" value="1"/>
</dbReference>